<evidence type="ECO:0000313" key="2">
    <source>
        <dbReference type="Proteomes" id="UP001062846"/>
    </source>
</evidence>
<gene>
    <name evidence="1" type="ORF">RHMOL_Rhmol12G0192600</name>
</gene>
<keyword evidence="2" id="KW-1185">Reference proteome</keyword>
<dbReference type="Proteomes" id="UP001062846">
    <property type="component" value="Chromosome 12"/>
</dbReference>
<reference evidence="1" key="1">
    <citation type="submission" date="2022-02" db="EMBL/GenBank/DDBJ databases">
        <title>Plant Genome Project.</title>
        <authorList>
            <person name="Zhang R.-G."/>
        </authorList>
    </citation>
    <scope>NUCLEOTIDE SEQUENCE</scope>
    <source>
        <strain evidence="1">AT1</strain>
    </source>
</reference>
<name>A0ACC0LL83_RHOML</name>
<organism evidence="1 2">
    <name type="scientific">Rhododendron molle</name>
    <name type="common">Chinese azalea</name>
    <name type="synonym">Azalea mollis</name>
    <dbReference type="NCBI Taxonomy" id="49168"/>
    <lineage>
        <taxon>Eukaryota</taxon>
        <taxon>Viridiplantae</taxon>
        <taxon>Streptophyta</taxon>
        <taxon>Embryophyta</taxon>
        <taxon>Tracheophyta</taxon>
        <taxon>Spermatophyta</taxon>
        <taxon>Magnoliopsida</taxon>
        <taxon>eudicotyledons</taxon>
        <taxon>Gunneridae</taxon>
        <taxon>Pentapetalae</taxon>
        <taxon>asterids</taxon>
        <taxon>Ericales</taxon>
        <taxon>Ericaceae</taxon>
        <taxon>Ericoideae</taxon>
        <taxon>Rhodoreae</taxon>
        <taxon>Rhododendron</taxon>
    </lineage>
</organism>
<accession>A0ACC0LL83</accession>
<evidence type="ECO:0000313" key="1">
    <source>
        <dbReference type="EMBL" id="KAI8529011.1"/>
    </source>
</evidence>
<protein>
    <submittedName>
        <fullName evidence="1">Uncharacterized protein</fullName>
    </submittedName>
</protein>
<sequence>MAQVSLGLVFFTLFVLFLTARSESEQVIQALIRFMENLSPGNAGRGQGFGWNSTSDPCVDKWHGVSCDSKLFVKKIVLDRLNLTGILDASSLCNATLLSVLSLTGNNISGVIPEEISNCLHLNHLYLETNRFSGHLPSSLSKLSKMARLVLSDNSLSGPLPDMSGVTVLLSFLVQNNQFSGGIPELDFSTLQQFNVSNNNLSGPIPDVIGRFNSSSFLGNLELCGKPLSNVCPPPPPASAPAPALAPGKKKSKIKFLLYIGIVVLVLVFAIFLAFLFILRFSKTNKAASEKNDEDAKEEVEVDEVNNKDTGNLSDADDEENEFSIPSKDGETGASSLVVLSSPLAEGMTFKELLRAPAELVGRGSNGSLYKVKLVGGVIVAVKRVKNWEISKEDFSKRMQRIDQVKHPNLLPTLAYYCSDQEMFLVYEFQQNGSLFSLLHGSPNSQRFKWGSRVNLAAKIAGALAFAHRSLHNDGIAHGNLKSTNILLSNDMEPCISEYGLRAVEHPKNQSIISQNNSFKSDVYGFGVILLELLAGNEVQNDGSDLASWVQSVIREEQTVEFFDRDLVLEGASDERMVNLLHVALKCLSPFPDSRPSIDEVATIIRSIQEQEERSRGFQRMIK</sequence>
<comment type="caution">
    <text evidence="1">The sequence shown here is derived from an EMBL/GenBank/DDBJ whole genome shotgun (WGS) entry which is preliminary data.</text>
</comment>
<proteinExistence type="predicted"/>
<dbReference type="EMBL" id="CM046399">
    <property type="protein sequence ID" value="KAI8529011.1"/>
    <property type="molecule type" value="Genomic_DNA"/>
</dbReference>